<accession>A0A511QTA5</accession>
<dbReference type="NCBIfam" id="TIGR01409">
    <property type="entry name" value="TAT_signal_seq"/>
    <property type="match status" value="1"/>
</dbReference>
<dbReference type="EMBL" id="BJXK01000011">
    <property type="protein sequence ID" value="GEM80561.1"/>
    <property type="molecule type" value="Genomic_DNA"/>
</dbReference>
<keyword evidence="1" id="KW-0732">Signal</keyword>
<sequence>MNSRRNFLKGMGATSVGVVAAVVAPKIIATTRHPSCDDMKVLGVGSAPVPTPQNDPRGFKYFGPNANAKHNTYPVHARQAVMVDFGLSAKQEEEAQELYRECSVYDAEFEVDYYREVFANMQANEVGFASGSMSMDAFPAYYVNNRSGDERQIEAWDWWTRESLDKNLMFWRDEVQKHHPEMMLCHNHADLMTAKRLGKVGMMMDTQNSLWIGQDERQVKKYKDLGIHRCQIAYNSQTLMATGCYDAIVSVDAGLTDWGRRMIGEMNEVGMLVDTGHSSTETLRQAIEVSERPIICSHAGVRDWAPNSMRTHNLADIKKLADTGGVFGLVGVTSTFVDMKDMGAFKDNVSHMVEAMHKLINEIGSDSLGFALDQVQAMSWEELTTAPDWSKEAVAAIQLPPMPLQDQFVGMDNHSGYFNLCRGLLAKGHSHSTIKKVLGGNMIRLIKEEVK</sequence>
<dbReference type="InterPro" id="IPR006311">
    <property type="entry name" value="TAT_signal"/>
</dbReference>
<dbReference type="PROSITE" id="PS51365">
    <property type="entry name" value="RENAL_DIPEPTIDASE_2"/>
    <property type="match status" value="1"/>
</dbReference>
<dbReference type="AlphaFoldDB" id="A0A511QTA5"/>
<reference evidence="2 3" key="1">
    <citation type="submission" date="2019-07" db="EMBL/GenBank/DDBJ databases">
        <title>Whole genome shotgun sequence of Vibrio superstes NBRC 103154.</title>
        <authorList>
            <person name="Hosoyama A."/>
            <person name="Uohara A."/>
            <person name="Ohji S."/>
            <person name="Ichikawa N."/>
        </authorList>
    </citation>
    <scope>NUCLEOTIDE SEQUENCE [LARGE SCALE GENOMIC DNA]</scope>
    <source>
        <strain evidence="2 3">NBRC 103154</strain>
    </source>
</reference>
<dbReference type="InterPro" id="IPR032466">
    <property type="entry name" value="Metal_Hydrolase"/>
</dbReference>
<dbReference type="OrthoDB" id="9804920at2"/>
<dbReference type="InterPro" id="IPR008257">
    <property type="entry name" value="Pept_M19"/>
</dbReference>
<dbReference type="GO" id="GO:0070573">
    <property type="term" value="F:metallodipeptidase activity"/>
    <property type="evidence" value="ECO:0007669"/>
    <property type="project" value="InterPro"/>
</dbReference>
<protein>
    <recommendedName>
        <fullName evidence="4">Dipeptidase</fullName>
    </recommendedName>
</protein>
<proteinExistence type="predicted"/>
<dbReference type="PANTHER" id="PTHR10443:SF12">
    <property type="entry name" value="DIPEPTIDASE"/>
    <property type="match status" value="1"/>
</dbReference>
<dbReference type="RefSeq" id="WP_119011512.1">
    <property type="nucleotide sequence ID" value="NZ_BJXK01000011.1"/>
</dbReference>
<evidence type="ECO:0000313" key="3">
    <source>
        <dbReference type="Proteomes" id="UP000321113"/>
    </source>
</evidence>
<dbReference type="Pfam" id="PF01244">
    <property type="entry name" value="Peptidase_M19"/>
    <property type="match status" value="1"/>
</dbReference>
<name>A0A511QTA5_9VIBR</name>
<dbReference type="GO" id="GO:0006508">
    <property type="term" value="P:proteolysis"/>
    <property type="evidence" value="ECO:0007669"/>
    <property type="project" value="InterPro"/>
</dbReference>
<evidence type="ECO:0008006" key="4">
    <source>
        <dbReference type="Google" id="ProtNLM"/>
    </source>
</evidence>
<dbReference type="SUPFAM" id="SSF51556">
    <property type="entry name" value="Metallo-dependent hydrolases"/>
    <property type="match status" value="1"/>
</dbReference>
<evidence type="ECO:0000313" key="2">
    <source>
        <dbReference type="EMBL" id="GEM80561.1"/>
    </source>
</evidence>
<dbReference type="PANTHER" id="PTHR10443">
    <property type="entry name" value="MICROSOMAL DIPEPTIDASE"/>
    <property type="match status" value="1"/>
</dbReference>
<keyword evidence="3" id="KW-1185">Reference proteome</keyword>
<dbReference type="Gene3D" id="3.20.20.140">
    <property type="entry name" value="Metal-dependent hydrolases"/>
    <property type="match status" value="1"/>
</dbReference>
<dbReference type="Proteomes" id="UP000321113">
    <property type="component" value="Unassembled WGS sequence"/>
</dbReference>
<dbReference type="InterPro" id="IPR019546">
    <property type="entry name" value="TAT_signal_bac_arc"/>
</dbReference>
<dbReference type="PROSITE" id="PS51318">
    <property type="entry name" value="TAT"/>
    <property type="match status" value="1"/>
</dbReference>
<gene>
    <name evidence="2" type="ORF">VSU01S_28060</name>
</gene>
<evidence type="ECO:0000256" key="1">
    <source>
        <dbReference type="ARBA" id="ARBA00022729"/>
    </source>
</evidence>
<organism evidence="2 3">
    <name type="scientific">Vibrio superstes NBRC 103154</name>
    <dbReference type="NCBI Taxonomy" id="1219062"/>
    <lineage>
        <taxon>Bacteria</taxon>
        <taxon>Pseudomonadati</taxon>
        <taxon>Pseudomonadota</taxon>
        <taxon>Gammaproteobacteria</taxon>
        <taxon>Vibrionales</taxon>
        <taxon>Vibrionaceae</taxon>
        <taxon>Vibrio</taxon>
    </lineage>
</organism>
<comment type="caution">
    <text evidence="2">The sequence shown here is derived from an EMBL/GenBank/DDBJ whole genome shotgun (WGS) entry which is preliminary data.</text>
</comment>